<dbReference type="AlphaFoldDB" id="A0A0L0HAT7"/>
<gene>
    <name evidence="1" type="ORF">SPPG_06428</name>
</gene>
<dbReference type="EMBL" id="KQ257461">
    <property type="protein sequence ID" value="KNC98009.1"/>
    <property type="molecule type" value="Genomic_DNA"/>
</dbReference>
<evidence type="ECO:0000313" key="1">
    <source>
        <dbReference type="EMBL" id="KNC98009.1"/>
    </source>
</evidence>
<dbReference type="RefSeq" id="XP_016606049.1">
    <property type="nucleotide sequence ID" value="XM_016754634.1"/>
</dbReference>
<accession>A0A0L0HAT7</accession>
<keyword evidence="2" id="KW-1185">Reference proteome</keyword>
<sequence length="105" mass="11340">MRYSSPSRFSYSTRAFRPIEARAIWKLDVGGVDLQSPTKFGEPGVTSLAAAEVFCITCEPLAVSNATNVAQDRMRKCTVEFDSVKANISPPATAPAATNRVKTTL</sequence>
<dbReference type="InParanoid" id="A0A0L0HAT7"/>
<dbReference type="Proteomes" id="UP000053201">
    <property type="component" value="Unassembled WGS sequence"/>
</dbReference>
<evidence type="ECO:0000313" key="2">
    <source>
        <dbReference type="Proteomes" id="UP000053201"/>
    </source>
</evidence>
<dbReference type="VEuPathDB" id="FungiDB:SPPG_06428"/>
<organism evidence="1 2">
    <name type="scientific">Spizellomyces punctatus (strain DAOM BR117)</name>
    <dbReference type="NCBI Taxonomy" id="645134"/>
    <lineage>
        <taxon>Eukaryota</taxon>
        <taxon>Fungi</taxon>
        <taxon>Fungi incertae sedis</taxon>
        <taxon>Chytridiomycota</taxon>
        <taxon>Chytridiomycota incertae sedis</taxon>
        <taxon>Chytridiomycetes</taxon>
        <taxon>Spizellomycetales</taxon>
        <taxon>Spizellomycetaceae</taxon>
        <taxon>Spizellomyces</taxon>
    </lineage>
</organism>
<reference evidence="1 2" key="1">
    <citation type="submission" date="2009-08" db="EMBL/GenBank/DDBJ databases">
        <title>The Genome Sequence of Spizellomyces punctatus strain DAOM BR117.</title>
        <authorList>
            <consortium name="The Broad Institute Genome Sequencing Platform"/>
            <person name="Russ C."/>
            <person name="Cuomo C."/>
            <person name="Shea T."/>
            <person name="Young S.K."/>
            <person name="Zeng Q."/>
            <person name="Koehrsen M."/>
            <person name="Haas B."/>
            <person name="Borodovsky M."/>
            <person name="Guigo R."/>
            <person name="Alvarado L."/>
            <person name="Berlin A."/>
            <person name="Bochicchio J."/>
            <person name="Borenstein D."/>
            <person name="Chapman S."/>
            <person name="Chen Z."/>
            <person name="Engels R."/>
            <person name="Freedman E."/>
            <person name="Gellesch M."/>
            <person name="Goldberg J."/>
            <person name="Griggs A."/>
            <person name="Gujja S."/>
            <person name="Heiman D."/>
            <person name="Hepburn T."/>
            <person name="Howarth C."/>
            <person name="Jen D."/>
            <person name="Larson L."/>
            <person name="Lewis B."/>
            <person name="Mehta T."/>
            <person name="Park D."/>
            <person name="Pearson M."/>
            <person name="Roberts A."/>
            <person name="Saif S."/>
            <person name="Shenoy N."/>
            <person name="Sisk P."/>
            <person name="Stolte C."/>
            <person name="Sykes S."/>
            <person name="Thomson T."/>
            <person name="Walk T."/>
            <person name="White J."/>
            <person name="Yandava C."/>
            <person name="Burger G."/>
            <person name="Gray M.W."/>
            <person name="Holland P.W.H."/>
            <person name="King N."/>
            <person name="Lang F.B.F."/>
            <person name="Roger A.J."/>
            <person name="Ruiz-Trillo I."/>
            <person name="Lander E."/>
            <person name="Nusbaum C."/>
        </authorList>
    </citation>
    <scope>NUCLEOTIDE SEQUENCE [LARGE SCALE GENOMIC DNA]</scope>
    <source>
        <strain evidence="1 2">DAOM BR117</strain>
    </source>
</reference>
<dbReference type="GeneID" id="27689730"/>
<name>A0A0L0HAT7_SPIPD</name>
<protein>
    <submittedName>
        <fullName evidence="1">Uncharacterized protein</fullName>
    </submittedName>
</protein>
<proteinExistence type="predicted"/>